<organism evidence="1 2">
    <name type="scientific">Salinivirga cyanobacteriivorans</name>
    <dbReference type="NCBI Taxonomy" id="1307839"/>
    <lineage>
        <taxon>Bacteria</taxon>
        <taxon>Pseudomonadati</taxon>
        <taxon>Bacteroidota</taxon>
        <taxon>Bacteroidia</taxon>
        <taxon>Bacteroidales</taxon>
        <taxon>Salinivirgaceae</taxon>
        <taxon>Salinivirga</taxon>
    </lineage>
</organism>
<accession>A0A0S2HW10</accession>
<keyword evidence="2" id="KW-1185">Reference proteome</keyword>
<dbReference type="STRING" id="1307839.L21SP5_00578"/>
<dbReference type="InterPro" id="IPR027271">
    <property type="entry name" value="Acetolactate_synth/TF_NikR_C"/>
</dbReference>
<reference evidence="1 2" key="1">
    <citation type="submission" date="2015-11" db="EMBL/GenBank/DDBJ databases">
        <title>Description and complete genome sequence of a novel strain predominating in hypersaline microbial mats and representing a new family of the Bacteriodetes phylum.</title>
        <authorList>
            <person name="Spring S."/>
            <person name="Bunk B."/>
            <person name="Sproer C."/>
            <person name="Klenk H.-P."/>
        </authorList>
    </citation>
    <scope>NUCLEOTIDE SEQUENCE [LARGE SCALE GENOMIC DNA]</scope>
    <source>
        <strain evidence="1 2">L21-Spi-D4</strain>
    </source>
</reference>
<dbReference type="NCBIfam" id="TIGR03959">
    <property type="entry name" value="hyd_TM1266"/>
    <property type="match status" value="1"/>
</dbReference>
<evidence type="ECO:0000313" key="1">
    <source>
        <dbReference type="EMBL" id="ALO14254.1"/>
    </source>
</evidence>
<dbReference type="EMBL" id="CP013118">
    <property type="protein sequence ID" value="ALO14254.1"/>
    <property type="molecule type" value="Genomic_DNA"/>
</dbReference>
<dbReference type="Gene3D" id="3.30.70.1150">
    <property type="entry name" value="ACT-like. Chain A, domain 2"/>
    <property type="match status" value="1"/>
</dbReference>
<proteinExistence type="predicted"/>
<dbReference type="InterPro" id="IPR023860">
    <property type="entry name" value="FeFe-hyd_TM1266"/>
</dbReference>
<evidence type="ECO:0000313" key="2">
    <source>
        <dbReference type="Proteomes" id="UP000064893"/>
    </source>
</evidence>
<sequence>MERRIGAAVLVIRDKAAIIKLNKIVSAHANIVIGRQGIPLQEKDINVITLVLEGSTDEIGSLTGQLGRLEGVQIKSALIKDEHYGS</sequence>
<dbReference type="Pfam" id="PF21699">
    <property type="entry name" value="TM1266-like"/>
    <property type="match status" value="1"/>
</dbReference>
<dbReference type="AlphaFoldDB" id="A0A0S2HW10"/>
<gene>
    <name evidence="1" type="ORF">L21SP5_00578</name>
</gene>
<dbReference type="RefSeq" id="WP_057951819.1">
    <property type="nucleotide sequence ID" value="NZ_CP013118.1"/>
</dbReference>
<name>A0A0S2HW10_9BACT</name>
<dbReference type="SUPFAM" id="SSF55021">
    <property type="entry name" value="ACT-like"/>
    <property type="match status" value="1"/>
</dbReference>
<dbReference type="Proteomes" id="UP000064893">
    <property type="component" value="Chromosome"/>
</dbReference>
<dbReference type="OrthoDB" id="9796135at2"/>
<protein>
    <submittedName>
        <fullName evidence="1">Putative iron-only hydrogenase system regulator</fullName>
    </submittedName>
</protein>
<dbReference type="InterPro" id="IPR045865">
    <property type="entry name" value="ACT-like_dom_sf"/>
</dbReference>
<dbReference type="KEGG" id="blq:L21SP5_00578"/>